<comment type="caution">
    <text evidence="6">The sequence shown here is derived from an EMBL/GenBank/DDBJ whole genome shotgun (WGS) entry which is preliminary data.</text>
</comment>
<evidence type="ECO:0000313" key="7">
    <source>
        <dbReference type="Proteomes" id="UP001152320"/>
    </source>
</evidence>
<keyword evidence="3" id="KW-0862">Zinc</keyword>
<dbReference type="GO" id="GO:0008270">
    <property type="term" value="F:zinc ion binding"/>
    <property type="evidence" value="ECO:0007669"/>
    <property type="project" value="UniProtKB-KW"/>
</dbReference>
<feature type="domain" description="MYND-type" evidence="5">
    <location>
        <begin position="20"/>
        <end position="59"/>
    </location>
</feature>
<dbReference type="SUPFAM" id="SSF144232">
    <property type="entry name" value="HIT/MYND zinc finger-like"/>
    <property type="match status" value="1"/>
</dbReference>
<evidence type="ECO:0000256" key="4">
    <source>
        <dbReference type="PROSITE-ProRule" id="PRU00134"/>
    </source>
</evidence>
<evidence type="ECO:0000256" key="3">
    <source>
        <dbReference type="ARBA" id="ARBA00022833"/>
    </source>
</evidence>
<organism evidence="6 7">
    <name type="scientific">Holothuria leucospilota</name>
    <name type="common">Black long sea cucumber</name>
    <name type="synonym">Mertensiothuria leucospilota</name>
    <dbReference type="NCBI Taxonomy" id="206669"/>
    <lineage>
        <taxon>Eukaryota</taxon>
        <taxon>Metazoa</taxon>
        <taxon>Echinodermata</taxon>
        <taxon>Eleutherozoa</taxon>
        <taxon>Echinozoa</taxon>
        <taxon>Holothuroidea</taxon>
        <taxon>Aspidochirotacea</taxon>
        <taxon>Aspidochirotida</taxon>
        <taxon>Holothuriidae</taxon>
        <taxon>Holothuria</taxon>
    </lineage>
</organism>
<dbReference type="AlphaFoldDB" id="A0A9Q1BE26"/>
<keyword evidence="1" id="KW-0479">Metal-binding</keyword>
<evidence type="ECO:0000259" key="5">
    <source>
        <dbReference type="PROSITE" id="PS50865"/>
    </source>
</evidence>
<dbReference type="Gene3D" id="6.10.140.2220">
    <property type="match status" value="1"/>
</dbReference>
<keyword evidence="2 4" id="KW-0863">Zinc-finger</keyword>
<sequence>MDKVVMMCRHKLGNEIIRKCIECDGARGFPLKRCPRCPALYCSRICQLEAWKNHHRENCSWYVANHAPLPEDLK</sequence>
<keyword evidence="7" id="KW-1185">Reference proteome</keyword>
<accession>A0A9Q1BE26</accession>
<evidence type="ECO:0000256" key="2">
    <source>
        <dbReference type="ARBA" id="ARBA00022771"/>
    </source>
</evidence>
<dbReference type="PROSITE" id="PS50865">
    <property type="entry name" value="ZF_MYND_2"/>
    <property type="match status" value="1"/>
</dbReference>
<evidence type="ECO:0000313" key="6">
    <source>
        <dbReference type="EMBL" id="KAJ8021769.1"/>
    </source>
</evidence>
<evidence type="ECO:0000256" key="1">
    <source>
        <dbReference type="ARBA" id="ARBA00022723"/>
    </source>
</evidence>
<dbReference type="EMBL" id="JAIZAY010000021">
    <property type="protein sequence ID" value="KAJ8021769.1"/>
    <property type="molecule type" value="Genomic_DNA"/>
</dbReference>
<protein>
    <recommendedName>
        <fullName evidence="5">MYND-type domain-containing protein</fullName>
    </recommendedName>
</protein>
<dbReference type="Proteomes" id="UP001152320">
    <property type="component" value="Chromosome 21"/>
</dbReference>
<dbReference type="Pfam" id="PF01753">
    <property type="entry name" value="zf-MYND"/>
    <property type="match status" value="1"/>
</dbReference>
<name>A0A9Q1BE26_HOLLE</name>
<dbReference type="OrthoDB" id="9975531at2759"/>
<reference evidence="6" key="1">
    <citation type="submission" date="2021-10" db="EMBL/GenBank/DDBJ databases">
        <title>Tropical sea cucumber genome reveals ecological adaptation and Cuvierian tubules defense mechanism.</title>
        <authorList>
            <person name="Chen T."/>
        </authorList>
    </citation>
    <scope>NUCLEOTIDE SEQUENCE</scope>
    <source>
        <strain evidence="6">Nanhai2018</strain>
        <tissue evidence="6">Muscle</tissue>
    </source>
</reference>
<gene>
    <name evidence="6" type="ORF">HOLleu_39061</name>
</gene>
<dbReference type="InterPro" id="IPR002893">
    <property type="entry name" value="Znf_MYND"/>
</dbReference>
<proteinExistence type="predicted"/>